<name>A0AAN0KHA6_9ACTN</name>
<organism evidence="3 4">
    <name type="scientific">Brooklawnia propionicigenes</name>
    <dbReference type="NCBI Taxonomy" id="3041175"/>
    <lineage>
        <taxon>Bacteria</taxon>
        <taxon>Bacillati</taxon>
        <taxon>Actinomycetota</taxon>
        <taxon>Actinomycetes</taxon>
        <taxon>Propionibacteriales</taxon>
        <taxon>Propionibacteriaceae</taxon>
        <taxon>Brooklawnia</taxon>
    </lineage>
</organism>
<dbReference type="RefSeq" id="WP_286265646.1">
    <property type="nucleotide sequence ID" value="NZ_AP028056.1"/>
</dbReference>
<reference evidence="3" key="1">
    <citation type="journal article" date="2024" name="Int. J. Syst. Evol. Microbiol.">
        <title>Brooklawnia propionicigenes sp. nov., a facultatively anaerobic, propionate-producing bacterium isolated from a methanogenic reactor treating waste from cattle farms.</title>
        <authorList>
            <person name="Akita Y."/>
            <person name="Ueki A."/>
            <person name="Tonouchi A."/>
            <person name="Sugawara Y."/>
            <person name="Honma S."/>
            <person name="Kaku N."/>
            <person name="Ueki K."/>
        </authorList>
    </citation>
    <scope>NUCLEOTIDE SEQUENCE</scope>
    <source>
        <strain evidence="3">SH051</strain>
    </source>
</reference>
<dbReference type="InterPro" id="IPR016163">
    <property type="entry name" value="Ald_DH_C"/>
</dbReference>
<dbReference type="Gene3D" id="3.40.605.10">
    <property type="entry name" value="Aldehyde Dehydrogenase, Chain A, domain 1"/>
    <property type="match status" value="1"/>
</dbReference>
<dbReference type="PANTHER" id="PTHR11063:SF8">
    <property type="entry name" value="DELTA-1-PYRROLINE-5-CARBOXYLATE SYNTHASE"/>
    <property type="match status" value="1"/>
</dbReference>
<evidence type="ECO:0000256" key="1">
    <source>
        <dbReference type="ARBA" id="ARBA00023002"/>
    </source>
</evidence>
<evidence type="ECO:0000313" key="3">
    <source>
        <dbReference type="EMBL" id="BEH03278.1"/>
    </source>
</evidence>
<dbReference type="InterPro" id="IPR015590">
    <property type="entry name" value="Aldehyde_DH_dom"/>
</dbReference>
<keyword evidence="1" id="KW-0560">Oxidoreductase</keyword>
<dbReference type="PANTHER" id="PTHR11063">
    <property type="entry name" value="GLUTAMATE SEMIALDEHYDE DEHYDROGENASE"/>
    <property type="match status" value="1"/>
</dbReference>
<dbReference type="GO" id="GO:0004350">
    <property type="term" value="F:glutamate-5-semialdehyde dehydrogenase activity"/>
    <property type="evidence" value="ECO:0007669"/>
    <property type="project" value="TreeGrafter"/>
</dbReference>
<evidence type="ECO:0000313" key="4">
    <source>
        <dbReference type="Proteomes" id="UP001431656"/>
    </source>
</evidence>
<dbReference type="EMBL" id="AP028056">
    <property type="protein sequence ID" value="BEH03278.1"/>
    <property type="molecule type" value="Genomic_DNA"/>
</dbReference>
<feature type="domain" description="Aldehyde dehydrogenase" evidence="2">
    <location>
        <begin position="46"/>
        <end position="337"/>
    </location>
</feature>
<protein>
    <submittedName>
        <fullName evidence="3">Glutamate-5-semialdehyde dehydrogenase</fullName>
    </submittedName>
</protein>
<sequence length="505" mass="53622">MNATQQLTSLEPGMIIPVGGDRYTQVDADLAAAFQPGDRLYSVQDTGVLLHVPAAVHEAVTLQVDAAASAFEQLRSTRREQIAEFYRAFAANLTASWPQIAAANVDDEQRAKAAGRSTTRLVVSEKTRDEMVAGLQGWAERVEHELATGAGNEIGRVDHDDWNVRIVTAPLGVIAFVFEGRPNVLADAAGVVATGNTAVLRIGSDALATAQAICETSLDPALQQAGLPAGTISLIPVRERSAGWALFSDRRLALAVVRGSGRAVTELSSVARQSGIPVSAHGTGGAWMIADSSADGARFGAAVRHSLDRKVCNTLNVAVVVADRAEELIPVLLGAADQAAAARGGVARLHVASGSEGWLPADVFTTTIEVKRAAGVVEEPRATLLPVHRLGTEWEWEDTPEISIVVVDGLEQAAGLFNSYSPHFVASLIAEDATAQARFRALVDAPFLGDGFTRWVDGQYALDQPELGLSNWERGRLLARGGVLTGADLTTRQLFAHHDDPQQHR</sequence>
<dbReference type="InterPro" id="IPR016161">
    <property type="entry name" value="Ald_DH/histidinol_DH"/>
</dbReference>
<dbReference type="AlphaFoldDB" id="A0AAN0KHA6"/>
<evidence type="ECO:0000259" key="2">
    <source>
        <dbReference type="Pfam" id="PF00171"/>
    </source>
</evidence>
<dbReference type="Proteomes" id="UP001431656">
    <property type="component" value="Chromosome"/>
</dbReference>
<dbReference type="Gene3D" id="3.40.309.10">
    <property type="entry name" value="Aldehyde Dehydrogenase, Chain A, domain 2"/>
    <property type="match status" value="1"/>
</dbReference>
<gene>
    <name evidence="3" type="ORF">brsh051_25590</name>
</gene>
<dbReference type="SUPFAM" id="SSF53720">
    <property type="entry name" value="ALDH-like"/>
    <property type="match status" value="1"/>
</dbReference>
<dbReference type="InterPro" id="IPR016162">
    <property type="entry name" value="Ald_DH_N"/>
</dbReference>
<accession>A0AAN0KHA6</accession>
<keyword evidence="4" id="KW-1185">Reference proteome</keyword>
<dbReference type="Pfam" id="PF00171">
    <property type="entry name" value="Aldedh"/>
    <property type="match status" value="1"/>
</dbReference>
<dbReference type="KEGG" id="broo:brsh051_25590"/>
<proteinExistence type="predicted"/>